<evidence type="ECO:0000259" key="3">
    <source>
        <dbReference type="PROSITE" id="PS50093"/>
    </source>
</evidence>
<keyword evidence="1" id="KW-0732">Signal</keyword>
<dbReference type="PROSITE" id="PS50093">
    <property type="entry name" value="PKD"/>
    <property type="match status" value="1"/>
</dbReference>
<dbReference type="Pfam" id="PF18911">
    <property type="entry name" value="PKD_4"/>
    <property type="match status" value="1"/>
</dbReference>
<feature type="compositionally biased region" description="Polar residues" evidence="2">
    <location>
        <begin position="167"/>
        <end position="179"/>
    </location>
</feature>
<dbReference type="InterPro" id="IPR013783">
    <property type="entry name" value="Ig-like_fold"/>
</dbReference>
<dbReference type="PANTHER" id="PTHR35038:SF6">
    <property type="entry name" value="SURFACE LOCALIZED DECAHEME CYTOCHROME C LIPOPROTEIN"/>
    <property type="match status" value="1"/>
</dbReference>
<dbReference type="Gene3D" id="2.60.40.10">
    <property type="entry name" value="Immunoglobulins"/>
    <property type="match status" value="1"/>
</dbReference>
<dbReference type="AlphaFoldDB" id="A0A6P1E0X9"/>
<dbReference type="SMART" id="SM00089">
    <property type="entry name" value="PKD"/>
    <property type="match status" value="1"/>
</dbReference>
<evidence type="ECO:0000256" key="1">
    <source>
        <dbReference type="ARBA" id="ARBA00022729"/>
    </source>
</evidence>
<feature type="compositionally biased region" description="Basic and acidic residues" evidence="2">
    <location>
        <begin position="97"/>
        <end position="115"/>
    </location>
</feature>
<comment type="caution">
    <text evidence="4">The sequence shown here is derived from an EMBL/GenBank/DDBJ whole genome shotgun (WGS) entry which is preliminary data.</text>
</comment>
<evidence type="ECO:0000256" key="2">
    <source>
        <dbReference type="SAM" id="MobiDB-lite"/>
    </source>
</evidence>
<dbReference type="SUPFAM" id="SSF49299">
    <property type="entry name" value="PKD domain"/>
    <property type="match status" value="1"/>
</dbReference>
<dbReference type="GO" id="GO:0016491">
    <property type="term" value="F:oxidoreductase activity"/>
    <property type="evidence" value="ECO:0007669"/>
    <property type="project" value="TreeGrafter"/>
</dbReference>
<dbReference type="CDD" id="cd00146">
    <property type="entry name" value="PKD"/>
    <property type="match status" value="1"/>
</dbReference>
<dbReference type="PANTHER" id="PTHR35038">
    <property type="entry name" value="DISSIMILATORY SULFITE REDUCTASE SIRA"/>
    <property type="match status" value="1"/>
</dbReference>
<dbReference type="InterPro" id="IPR022409">
    <property type="entry name" value="PKD/Chitinase_dom"/>
</dbReference>
<dbReference type="RefSeq" id="WP_164654739.1">
    <property type="nucleotide sequence ID" value="NZ_JAAIJR010000062.1"/>
</dbReference>
<sequence>MTATEDRRIPGAPPTGPSRAIGRLCVTLAALTTAILMTPCLVSADDDDHDRDGRSAQLSIDRASWDREERRLSARGSGSSRSRVTLVNAYDTAQRLGSDEPEGRDGSWSIRDERPGPVPCRVRAIRSDGQTAERDVYRAPSDCAPKAPGDGDNQAPTARANGPYSGTPGTAINFSSADSTDPDGRIVSYAWDFGDGETSADANPSHTYGAIGRYQVTLTVTDNGGATSSPSTTTASIADTPVVGCTSSISEHCNITEYSSPATCVACHEDEARDMHGSVHYQQGGAADFVTNIDVPGDFSAAGERPAKAAGDLVATGINTYCGTHENSPRFTCAGCHVGNGRFPMAQSLFEQLDPASAEAHAQLANIDCLTCHQELYKRFPDWTASGLGFSDFSLLNMTEDGTGSLIRDDGAELLRSGFSGIPNVDPVTLDFQFLPAGSDTLPAEVPMTPMSITTLQAAQNVHATTRMSCLSCHAGAGGGDGTKRGDMAKANANPSVTLDMHMSPQGADLTCSDCHNAVGNNGEGHRMRGRGLDLRPNDVAERFTCETGGCHDDRPHDDFSNTDGASRDKHAMKVACQTCHIPAYAKASVGTEVARDWQDPHPSAAACNGRGGWLPREDKGGLGAESLIPTYAWFDGTSEVLYLEESLDDVPTVPLDAGIAASFAGNFNAGDPTYVLGQPNGDVLSPAAKLYPMKPHWSKLARNDLENKVVGHSTFEFFRTGSFCRAVAVGLGLDAPNAATSSVCSGIPGALEMPPNISIIPVFTYQTLNHGVEPEDNALGGDSRGCGSCHGALSGGPRQLDLAGLGYGLRTDPSVVSGSRTTNLNGNLDAICTQCHENEREDRDFRGVHERHVEKEGKDCAACHNFSRPERGLSLSRGERD</sequence>
<organism evidence="4 5">
    <name type="scientific">Thiorhodococcus mannitoliphagus</name>
    <dbReference type="NCBI Taxonomy" id="329406"/>
    <lineage>
        <taxon>Bacteria</taxon>
        <taxon>Pseudomonadati</taxon>
        <taxon>Pseudomonadota</taxon>
        <taxon>Gammaproteobacteria</taxon>
        <taxon>Chromatiales</taxon>
        <taxon>Chromatiaceae</taxon>
        <taxon>Thiorhodococcus</taxon>
    </lineage>
</organism>
<accession>A0A6P1E0X9</accession>
<keyword evidence="5" id="KW-1185">Reference proteome</keyword>
<name>A0A6P1E0X9_9GAMM</name>
<dbReference type="Proteomes" id="UP000471640">
    <property type="component" value="Unassembled WGS sequence"/>
</dbReference>
<dbReference type="Pfam" id="PF11783">
    <property type="entry name" value="Cytochrome_cB"/>
    <property type="match status" value="1"/>
</dbReference>
<evidence type="ECO:0000313" key="4">
    <source>
        <dbReference type="EMBL" id="NEX21644.1"/>
    </source>
</evidence>
<gene>
    <name evidence="4" type="ORF">G3480_15220</name>
</gene>
<dbReference type="EMBL" id="JAAIJR010000062">
    <property type="protein sequence ID" value="NEX21644.1"/>
    <property type="molecule type" value="Genomic_DNA"/>
</dbReference>
<dbReference type="InterPro" id="IPR024673">
    <property type="entry name" value="Octahem_Cyt_c"/>
</dbReference>
<dbReference type="InterPro" id="IPR051829">
    <property type="entry name" value="Multiheme_Cytochr_ET"/>
</dbReference>
<protein>
    <submittedName>
        <fullName evidence="4">PKD domain-containing protein</fullName>
    </submittedName>
</protein>
<dbReference type="InterPro" id="IPR036280">
    <property type="entry name" value="Multihaem_cyt_sf"/>
</dbReference>
<dbReference type="SUPFAM" id="SSF48695">
    <property type="entry name" value="Multiheme cytochromes"/>
    <property type="match status" value="2"/>
</dbReference>
<evidence type="ECO:0000313" key="5">
    <source>
        <dbReference type="Proteomes" id="UP000471640"/>
    </source>
</evidence>
<proteinExistence type="predicted"/>
<feature type="region of interest" description="Disordered" evidence="2">
    <location>
        <begin position="91"/>
        <end position="179"/>
    </location>
</feature>
<reference evidence="4 5" key="2">
    <citation type="submission" date="2020-02" db="EMBL/GenBank/DDBJ databases">
        <title>Genome sequences of Thiorhodococcus mannitoliphagus and Thiorhodococcus minor, purple sulfur photosynthetic bacteria in the gammaproteobacterial family, Chromatiaceae.</title>
        <authorList>
            <person name="Aviles F.A."/>
            <person name="Meyer T.E."/>
            <person name="Kyndt J.A."/>
        </authorList>
    </citation>
    <scope>NUCLEOTIDE SEQUENCE [LARGE SCALE GENOMIC DNA]</scope>
    <source>
        <strain evidence="4 5">DSM 18266</strain>
    </source>
</reference>
<dbReference type="InterPro" id="IPR035986">
    <property type="entry name" value="PKD_dom_sf"/>
</dbReference>
<dbReference type="InterPro" id="IPR000601">
    <property type="entry name" value="PKD_dom"/>
</dbReference>
<feature type="region of interest" description="Disordered" evidence="2">
    <location>
        <begin position="1"/>
        <end position="20"/>
    </location>
</feature>
<reference evidence="5" key="1">
    <citation type="journal article" date="2020" name="Microbiol. Resour. Announc.">
        <title>Draft Genome Sequences of Thiorhodococcus mannitoliphagus and Thiorhodococcus minor, Purple Sulfur Photosynthetic Bacteria in the Gammaproteobacterial Family Chromatiaceae.</title>
        <authorList>
            <person name="Aviles F.A."/>
            <person name="Meyer T.E."/>
            <person name="Kyndt J.A."/>
        </authorList>
    </citation>
    <scope>NUCLEOTIDE SEQUENCE [LARGE SCALE GENOMIC DNA]</scope>
    <source>
        <strain evidence="5">DSM 18266</strain>
    </source>
</reference>
<feature type="domain" description="PKD" evidence="3">
    <location>
        <begin position="155"/>
        <end position="242"/>
    </location>
</feature>